<dbReference type="EMBL" id="JAEHNY010000009">
    <property type="protein sequence ID" value="MBI6120459.1"/>
    <property type="molecule type" value="Genomic_DNA"/>
</dbReference>
<sequence length="110" mass="12704">MKILEKENYILIDPLEAPIVDFVSLLTQRHTEFEKKNLVVNLLAYKNLKKDEVLGFLEISKIHQAQNKSFVLVSNAITIDELPEDIIMVPTLREAEDLIQMDEIQRDLGI</sequence>
<reference evidence="1 2" key="1">
    <citation type="submission" date="2020-12" db="EMBL/GenBank/DDBJ databases">
        <title>Salegentibacter orientalis sp. nov., isolated from costal sediment.</title>
        <authorList>
            <person name="Lian F.-B."/>
        </authorList>
    </citation>
    <scope>NUCLEOTIDE SEQUENCE [LARGE SCALE GENOMIC DNA]</scope>
    <source>
        <strain evidence="1 2">F60176</strain>
    </source>
</reference>
<organism evidence="1 2">
    <name type="scientific">Salegentibacter maritimus</name>
    <dbReference type="NCBI Taxonomy" id="2794347"/>
    <lineage>
        <taxon>Bacteria</taxon>
        <taxon>Pseudomonadati</taxon>
        <taxon>Bacteroidota</taxon>
        <taxon>Flavobacteriia</taxon>
        <taxon>Flavobacteriales</taxon>
        <taxon>Flavobacteriaceae</taxon>
        <taxon>Salegentibacter</taxon>
    </lineage>
</organism>
<accession>A0ABS0TKB3</accession>
<keyword evidence="2" id="KW-1185">Reference proteome</keyword>
<dbReference type="RefSeq" id="WP_198638801.1">
    <property type="nucleotide sequence ID" value="NZ_JAEHNY010000009.1"/>
</dbReference>
<dbReference type="Proteomes" id="UP000635665">
    <property type="component" value="Unassembled WGS sequence"/>
</dbReference>
<name>A0ABS0TKB3_9FLAO</name>
<protein>
    <submittedName>
        <fullName evidence="1">Ribonuclease Z</fullName>
    </submittedName>
</protein>
<evidence type="ECO:0000313" key="2">
    <source>
        <dbReference type="Proteomes" id="UP000635665"/>
    </source>
</evidence>
<proteinExistence type="predicted"/>
<evidence type="ECO:0000313" key="1">
    <source>
        <dbReference type="EMBL" id="MBI6120459.1"/>
    </source>
</evidence>
<comment type="caution">
    <text evidence="1">The sequence shown here is derived from an EMBL/GenBank/DDBJ whole genome shotgun (WGS) entry which is preliminary data.</text>
</comment>
<gene>
    <name evidence="1" type="ORF">I6U50_10565</name>
</gene>